<dbReference type="RefSeq" id="XP_020119997.1">
    <property type="nucleotide sequence ID" value="XM_020266958.1"/>
</dbReference>
<dbReference type="SMART" id="SM00906">
    <property type="entry name" value="Fungal_trans"/>
    <property type="match status" value="1"/>
</dbReference>
<dbReference type="GO" id="GO:0008270">
    <property type="term" value="F:zinc ion binding"/>
    <property type="evidence" value="ECO:0007669"/>
    <property type="project" value="InterPro"/>
</dbReference>
<keyword evidence="1" id="KW-0539">Nucleus</keyword>
<dbReference type="Proteomes" id="UP000214365">
    <property type="component" value="Unassembled WGS sequence"/>
</dbReference>
<name>A0A225AY28_TALAT</name>
<dbReference type="PANTHER" id="PTHR31668">
    <property type="entry name" value="GLUCOSE TRANSPORT TRANSCRIPTION REGULATOR RGT1-RELATED-RELATED"/>
    <property type="match status" value="1"/>
</dbReference>
<feature type="domain" description="Xylanolytic transcriptional activator regulatory" evidence="2">
    <location>
        <begin position="189"/>
        <end position="261"/>
    </location>
</feature>
<evidence type="ECO:0000313" key="3">
    <source>
        <dbReference type="EMBL" id="OKL59876.1"/>
    </source>
</evidence>
<keyword evidence="4" id="KW-1185">Reference proteome</keyword>
<dbReference type="EMBL" id="LFMY01000006">
    <property type="protein sequence ID" value="OKL59876.1"/>
    <property type="molecule type" value="Genomic_DNA"/>
</dbReference>
<sequence length="474" mass="54034">MMAGYTSLYSGLSGDQGPDLLRHLSFNQQNLFGTSLWTAWRVMPRMEDPVYFTMFPDEHLDPHDGLYATSKMESPLAEYEPELVDLFYTYVHPFYPVMDCNKEEFIRRRRSGKVRASLVSCIYIHAVEFWHKSESLKERPIPQTENSWNSIFVRLAVETRTPNLDTVRALLLYMQLPSHHIRAPNRPGHWSLSTLLVGVAQDIGLHIDPTQWQIPMAERKARRVLWWAVYAHDKWMAHWLGRPPHIGSDDWSVEPLGLDDFSDDSGRIRVSILEHIKAFITFVDASVLLDEILRLFYTVRSKPLGGDDVKINTGVHARFLSWIDTVTAFKQPSFLAPNVISLRIACYTLELSILRGILRYEQDTSHGTTIRHALQIVKNAMDTLGNMGRLDKDGLWPSYCTGNLQIMGSVLVSLCLSSTDDEILAERSSLLLDFQTSLQNLLGSTLSTLVTAKHPLVRLNLILDQIFTGQNDIP</sequence>
<evidence type="ECO:0000259" key="2">
    <source>
        <dbReference type="SMART" id="SM00906"/>
    </source>
</evidence>
<dbReference type="OrthoDB" id="4222801at2759"/>
<gene>
    <name evidence="3" type="ORF">UA08_04663</name>
</gene>
<dbReference type="GO" id="GO:0003677">
    <property type="term" value="F:DNA binding"/>
    <property type="evidence" value="ECO:0007669"/>
    <property type="project" value="InterPro"/>
</dbReference>
<dbReference type="STRING" id="1441469.A0A225AY28"/>
<protein>
    <recommendedName>
        <fullName evidence="2">Xylanolytic transcriptional activator regulatory domain-containing protein</fullName>
    </recommendedName>
</protein>
<reference evidence="3 4" key="1">
    <citation type="submission" date="2015-06" db="EMBL/GenBank/DDBJ databases">
        <title>Talaromyces atroroseus IBT 11181 draft genome.</title>
        <authorList>
            <person name="Rasmussen K.B."/>
            <person name="Rasmussen S."/>
            <person name="Petersen B."/>
            <person name="Sicheritz-Ponten T."/>
            <person name="Mortensen U.H."/>
            <person name="Thrane U."/>
        </authorList>
    </citation>
    <scope>NUCLEOTIDE SEQUENCE [LARGE SCALE GENOMIC DNA]</scope>
    <source>
        <strain evidence="3 4">IBT 11181</strain>
    </source>
</reference>
<comment type="caution">
    <text evidence="3">The sequence shown here is derived from an EMBL/GenBank/DDBJ whole genome shotgun (WGS) entry which is preliminary data.</text>
</comment>
<evidence type="ECO:0000256" key="1">
    <source>
        <dbReference type="ARBA" id="ARBA00023242"/>
    </source>
</evidence>
<dbReference type="PANTHER" id="PTHR31668:SF4">
    <property type="entry name" value="TRANSCRIPTIONAL ACTIVATOR PROTEIN DAL81"/>
    <property type="match status" value="1"/>
</dbReference>
<proteinExistence type="predicted"/>
<organism evidence="3 4">
    <name type="scientific">Talaromyces atroroseus</name>
    <dbReference type="NCBI Taxonomy" id="1441469"/>
    <lineage>
        <taxon>Eukaryota</taxon>
        <taxon>Fungi</taxon>
        <taxon>Dikarya</taxon>
        <taxon>Ascomycota</taxon>
        <taxon>Pezizomycotina</taxon>
        <taxon>Eurotiomycetes</taxon>
        <taxon>Eurotiomycetidae</taxon>
        <taxon>Eurotiales</taxon>
        <taxon>Trichocomaceae</taxon>
        <taxon>Talaromyces</taxon>
        <taxon>Talaromyces sect. Trachyspermi</taxon>
    </lineage>
</organism>
<dbReference type="Pfam" id="PF04082">
    <property type="entry name" value="Fungal_trans"/>
    <property type="match status" value="1"/>
</dbReference>
<evidence type="ECO:0000313" key="4">
    <source>
        <dbReference type="Proteomes" id="UP000214365"/>
    </source>
</evidence>
<accession>A0A225AY28</accession>
<dbReference type="InterPro" id="IPR050797">
    <property type="entry name" value="Carb_Metab_Trans_Reg"/>
</dbReference>
<dbReference type="AlphaFoldDB" id="A0A225AY28"/>
<dbReference type="GO" id="GO:0005634">
    <property type="term" value="C:nucleus"/>
    <property type="evidence" value="ECO:0007669"/>
    <property type="project" value="TreeGrafter"/>
</dbReference>
<dbReference type="InterPro" id="IPR007219">
    <property type="entry name" value="XnlR_reg_dom"/>
</dbReference>
<dbReference type="GeneID" id="31004418"/>
<dbReference type="GO" id="GO:0006351">
    <property type="term" value="P:DNA-templated transcription"/>
    <property type="evidence" value="ECO:0007669"/>
    <property type="project" value="InterPro"/>
</dbReference>
<dbReference type="CDD" id="cd12148">
    <property type="entry name" value="fungal_TF_MHR"/>
    <property type="match status" value="1"/>
</dbReference>
<dbReference type="GO" id="GO:0001080">
    <property type="term" value="P:nitrogen catabolite activation of transcription from RNA polymerase II promoter"/>
    <property type="evidence" value="ECO:0007669"/>
    <property type="project" value="TreeGrafter"/>
</dbReference>